<comment type="pathway">
    <text evidence="1 6">Lipid metabolism; fatty acid biosynthesis.</text>
</comment>
<organism evidence="9 10">
    <name type="scientific">Escallonia herrerae</name>
    <dbReference type="NCBI Taxonomy" id="1293975"/>
    <lineage>
        <taxon>Eukaryota</taxon>
        <taxon>Viridiplantae</taxon>
        <taxon>Streptophyta</taxon>
        <taxon>Embryophyta</taxon>
        <taxon>Tracheophyta</taxon>
        <taxon>Spermatophyta</taxon>
        <taxon>Magnoliopsida</taxon>
        <taxon>eudicotyledons</taxon>
        <taxon>Gunneridae</taxon>
        <taxon>Pentapetalae</taxon>
        <taxon>asterids</taxon>
        <taxon>campanulids</taxon>
        <taxon>Escalloniales</taxon>
        <taxon>Escalloniaceae</taxon>
        <taxon>Escallonia</taxon>
    </lineage>
</organism>
<feature type="domain" description="Beta-ketoacyl-[acyl-carrier-protein] synthase III C-terminal" evidence="8">
    <location>
        <begin position="342"/>
        <end position="424"/>
    </location>
</feature>
<dbReference type="SUPFAM" id="SSF53901">
    <property type="entry name" value="Thiolase-like"/>
    <property type="match status" value="2"/>
</dbReference>
<dbReference type="GO" id="GO:0006633">
    <property type="term" value="P:fatty acid biosynthetic process"/>
    <property type="evidence" value="ECO:0007669"/>
    <property type="project" value="InterPro"/>
</dbReference>
<dbReference type="EMBL" id="JAVXUP010000135">
    <property type="protein sequence ID" value="KAK3036882.1"/>
    <property type="molecule type" value="Genomic_DNA"/>
</dbReference>
<protein>
    <recommendedName>
        <fullName evidence="6">3-ketoacyl-CoA synthase</fullName>
        <ecNumber evidence="6">2.3.1.-</ecNumber>
    </recommendedName>
</protein>
<dbReference type="InterPro" id="IPR013601">
    <property type="entry name" value="FAE1_typ3_polyketide_synth"/>
</dbReference>
<name>A0AA88WYY9_9ASTE</name>
<keyword evidence="4 6" id="KW-0012">Acyltransferase</keyword>
<dbReference type="PIRSF" id="PIRSF036417">
    <property type="entry name" value="3-ktacl-CoA_syn"/>
    <property type="match status" value="1"/>
</dbReference>
<evidence type="ECO:0000256" key="4">
    <source>
        <dbReference type="ARBA" id="ARBA00023315"/>
    </source>
</evidence>
<evidence type="ECO:0000313" key="9">
    <source>
        <dbReference type="EMBL" id="KAK3036882.1"/>
    </source>
</evidence>
<dbReference type="AlphaFoldDB" id="A0AA88WYY9"/>
<evidence type="ECO:0000259" key="7">
    <source>
        <dbReference type="Pfam" id="PF08392"/>
    </source>
</evidence>
<dbReference type="GO" id="GO:0009922">
    <property type="term" value="F:fatty acid elongase activity"/>
    <property type="evidence" value="ECO:0007669"/>
    <property type="project" value="UniProtKB-EC"/>
</dbReference>
<dbReference type="Gene3D" id="3.40.47.10">
    <property type="match status" value="1"/>
</dbReference>
<dbReference type="InterPro" id="IPR012392">
    <property type="entry name" value="3-ktacl-CoA_syn"/>
</dbReference>
<comment type="catalytic activity">
    <reaction evidence="5">
        <text>a very-long-chain acyl-CoA + malonyl-CoA + H(+) = a very-long-chain 3-oxoacyl-CoA + CO2 + CoA</text>
        <dbReference type="Rhea" id="RHEA:32727"/>
        <dbReference type="ChEBI" id="CHEBI:15378"/>
        <dbReference type="ChEBI" id="CHEBI:16526"/>
        <dbReference type="ChEBI" id="CHEBI:57287"/>
        <dbReference type="ChEBI" id="CHEBI:57384"/>
        <dbReference type="ChEBI" id="CHEBI:90725"/>
        <dbReference type="ChEBI" id="CHEBI:90736"/>
        <dbReference type="EC" id="2.3.1.199"/>
    </reaction>
</comment>
<dbReference type="EC" id="2.3.1.-" evidence="6"/>
<keyword evidence="10" id="KW-1185">Reference proteome</keyword>
<dbReference type="Pfam" id="PF08541">
    <property type="entry name" value="ACP_syn_III_C"/>
    <property type="match status" value="1"/>
</dbReference>
<feature type="domain" description="FAE" evidence="7">
    <location>
        <begin position="40"/>
        <end position="325"/>
    </location>
</feature>
<accession>A0AA88WYY9</accession>
<keyword evidence="3 6" id="KW-0808">Transferase</keyword>
<evidence type="ECO:0000256" key="5">
    <source>
        <dbReference type="ARBA" id="ARBA00047375"/>
    </source>
</evidence>
<dbReference type="GO" id="GO:0016020">
    <property type="term" value="C:membrane"/>
    <property type="evidence" value="ECO:0007669"/>
    <property type="project" value="InterPro"/>
</dbReference>
<evidence type="ECO:0000256" key="1">
    <source>
        <dbReference type="ARBA" id="ARBA00005194"/>
    </source>
</evidence>
<dbReference type="CDD" id="cd00831">
    <property type="entry name" value="CHS_like"/>
    <property type="match status" value="1"/>
</dbReference>
<dbReference type="PANTHER" id="PTHR31561">
    <property type="entry name" value="3-KETOACYL-COA SYNTHASE"/>
    <property type="match status" value="1"/>
</dbReference>
<evidence type="ECO:0000259" key="8">
    <source>
        <dbReference type="Pfam" id="PF08541"/>
    </source>
</evidence>
<reference evidence="9" key="1">
    <citation type="submission" date="2022-12" db="EMBL/GenBank/DDBJ databases">
        <title>Draft genome assemblies for two species of Escallonia (Escalloniales).</title>
        <authorList>
            <person name="Chanderbali A."/>
            <person name="Dervinis C."/>
            <person name="Anghel I."/>
            <person name="Soltis D."/>
            <person name="Soltis P."/>
            <person name="Zapata F."/>
        </authorList>
    </citation>
    <scope>NUCLEOTIDE SEQUENCE</scope>
    <source>
        <strain evidence="9">UCBG64.0493</strain>
        <tissue evidence="9">Leaf</tissue>
    </source>
</reference>
<evidence type="ECO:0000256" key="3">
    <source>
        <dbReference type="ARBA" id="ARBA00022679"/>
    </source>
</evidence>
<proteinExistence type="inferred from homology"/>
<dbReference type="Proteomes" id="UP001188597">
    <property type="component" value="Unassembled WGS sequence"/>
</dbReference>
<sequence>MPILNFTLTYISEFYWNNPKLAVTLALSSCLTLLSLFLMNQRSHKVFLVDFTCYKPPVTQMCPRDVTLEHARLYVNASEETSNFMKKTMERSGLGDSTYLPEALLREHPNPCMKEARKEAEMSMFGSIDTLLEKTSVQCKEIGILIVNCCIFNVVPSLSSMIVNRYKLREDVISYNLSGMGCSAGVLAIGFAKQLLQVHQNSYALVVSTENITENCYLGSERSKILINCLFRVGGAAILLSNRPSDRGSSKYQLAQTVHTHTASSDRSYNCIFQEEDLEGHVGVTITKDLLAAANKAIQSNVSTLGPMILPVSEKLLFLANYTMRHLNLAKLKPFSPDFKRAVNHFCAHVGGKPVLDELERNLGFNDAYMEASRMTLYRFGNTSSSSVWYELAYSEAKGRVQKGDRVWQLQFGSGFKCSSAVWRALRNIDYDKTNPWSEEIDEFPVHPDNNDEAFPFYFESSK</sequence>
<dbReference type="Pfam" id="PF08392">
    <property type="entry name" value="FAE1_CUT1_RppA"/>
    <property type="match status" value="1"/>
</dbReference>
<comment type="similarity">
    <text evidence="2 6">Belongs to the thiolase-like superfamily. Chalcone/stilbene synthases family.</text>
</comment>
<dbReference type="InterPro" id="IPR013747">
    <property type="entry name" value="ACP_syn_III_C"/>
</dbReference>
<comment type="caution">
    <text evidence="9">The sequence shown here is derived from an EMBL/GenBank/DDBJ whole genome shotgun (WGS) entry which is preliminary data.</text>
</comment>
<dbReference type="InterPro" id="IPR016039">
    <property type="entry name" value="Thiolase-like"/>
</dbReference>
<gene>
    <name evidence="9" type="ORF">RJ639_031500</name>
</gene>
<evidence type="ECO:0000313" key="10">
    <source>
        <dbReference type="Proteomes" id="UP001188597"/>
    </source>
</evidence>
<evidence type="ECO:0000256" key="6">
    <source>
        <dbReference type="PIRNR" id="PIRNR036417"/>
    </source>
</evidence>
<evidence type="ECO:0000256" key="2">
    <source>
        <dbReference type="ARBA" id="ARBA00005531"/>
    </source>
</evidence>